<gene>
    <name evidence="2" type="ORF">BT62DRAFT_46621</name>
</gene>
<evidence type="ECO:0000259" key="1">
    <source>
        <dbReference type="PROSITE" id="PS50181"/>
    </source>
</evidence>
<dbReference type="Pfam" id="PF00646">
    <property type="entry name" value="F-box"/>
    <property type="match status" value="1"/>
</dbReference>
<dbReference type="InterPro" id="IPR036047">
    <property type="entry name" value="F-box-like_dom_sf"/>
</dbReference>
<dbReference type="RefSeq" id="XP_043046601.1">
    <property type="nucleotide sequence ID" value="XM_043181028.1"/>
</dbReference>
<accession>A0A9P7W853</accession>
<dbReference type="InterPro" id="IPR001810">
    <property type="entry name" value="F-box_dom"/>
</dbReference>
<dbReference type="GeneID" id="66103324"/>
<dbReference type="OrthoDB" id="2837203at2759"/>
<dbReference type="EMBL" id="MU250523">
    <property type="protein sequence ID" value="KAG7453101.1"/>
    <property type="molecule type" value="Genomic_DNA"/>
</dbReference>
<dbReference type="SMART" id="SM00256">
    <property type="entry name" value="FBOX"/>
    <property type="match status" value="1"/>
</dbReference>
<dbReference type="PROSITE" id="PS50181">
    <property type="entry name" value="FBOX"/>
    <property type="match status" value="1"/>
</dbReference>
<evidence type="ECO:0000313" key="3">
    <source>
        <dbReference type="Proteomes" id="UP000812287"/>
    </source>
</evidence>
<keyword evidence="3" id="KW-1185">Reference proteome</keyword>
<organism evidence="2 3">
    <name type="scientific">Guyanagaster necrorhizus</name>
    <dbReference type="NCBI Taxonomy" id="856835"/>
    <lineage>
        <taxon>Eukaryota</taxon>
        <taxon>Fungi</taxon>
        <taxon>Dikarya</taxon>
        <taxon>Basidiomycota</taxon>
        <taxon>Agaricomycotina</taxon>
        <taxon>Agaricomycetes</taxon>
        <taxon>Agaricomycetidae</taxon>
        <taxon>Agaricales</taxon>
        <taxon>Marasmiineae</taxon>
        <taxon>Physalacriaceae</taxon>
        <taxon>Guyanagaster</taxon>
    </lineage>
</organism>
<evidence type="ECO:0000313" key="2">
    <source>
        <dbReference type="EMBL" id="KAG7453101.1"/>
    </source>
</evidence>
<dbReference type="CDD" id="cd09917">
    <property type="entry name" value="F-box_SF"/>
    <property type="match status" value="1"/>
</dbReference>
<reference evidence="2" key="1">
    <citation type="submission" date="2020-11" db="EMBL/GenBank/DDBJ databases">
        <title>Adaptations for nitrogen fixation in a non-lichenized fungal sporocarp promotes dispersal by wood-feeding termites.</title>
        <authorList>
            <consortium name="DOE Joint Genome Institute"/>
            <person name="Koch R.A."/>
            <person name="Yoon G."/>
            <person name="Arayal U."/>
            <person name="Lail K."/>
            <person name="Amirebrahimi M."/>
            <person name="Labutti K."/>
            <person name="Lipzen A."/>
            <person name="Riley R."/>
            <person name="Barry K."/>
            <person name="Henrissat B."/>
            <person name="Grigoriev I.V."/>
            <person name="Herr J.R."/>
            <person name="Aime M.C."/>
        </authorList>
    </citation>
    <scope>NUCLEOTIDE SEQUENCE</scope>
    <source>
        <strain evidence="2">MCA 3950</strain>
    </source>
</reference>
<dbReference type="SUPFAM" id="SSF81383">
    <property type="entry name" value="F-box domain"/>
    <property type="match status" value="1"/>
</dbReference>
<name>A0A9P7W853_9AGAR</name>
<sequence>MAATLTGLPNELLTIIVHQISTQDRLSLAHLCRRLNRFALSYQFYKKHITSYNSFGSNGRIFSDICHLRLYLTTETPFPVIELAFTSQFEKDMAQVQHYLIPLLFTFSSLPKSCVTVPGKMAQ</sequence>
<dbReference type="Proteomes" id="UP000812287">
    <property type="component" value="Unassembled WGS sequence"/>
</dbReference>
<comment type="caution">
    <text evidence="2">The sequence shown here is derived from an EMBL/GenBank/DDBJ whole genome shotgun (WGS) entry which is preliminary data.</text>
</comment>
<protein>
    <recommendedName>
        <fullName evidence="1">F-box domain-containing protein</fullName>
    </recommendedName>
</protein>
<feature type="domain" description="F-box" evidence="1">
    <location>
        <begin position="2"/>
        <end position="48"/>
    </location>
</feature>
<proteinExistence type="predicted"/>
<dbReference type="AlphaFoldDB" id="A0A9P7W853"/>